<comment type="caution">
    <text evidence="9">The sequence shown here is derived from an EMBL/GenBank/DDBJ whole genome shotgun (WGS) entry which is preliminary data.</text>
</comment>
<dbReference type="PANTHER" id="PTHR33778:SF1">
    <property type="entry name" value="MAGNESIUM TRANSPORTER YHID-RELATED"/>
    <property type="match status" value="1"/>
</dbReference>
<accession>A0AAQ1JYK8</accession>
<keyword evidence="5 7" id="KW-1133">Transmembrane helix</keyword>
<feature type="transmembrane region" description="Helical" evidence="7">
    <location>
        <begin position="76"/>
        <end position="96"/>
    </location>
</feature>
<dbReference type="InterPro" id="IPR049177">
    <property type="entry name" value="MgtC_SapB_SrpB_YhiD_N"/>
</dbReference>
<comment type="similarity">
    <text evidence="2 7">Belongs to the MgtC/SapB family.</text>
</comment>
<proteinExistence type="inferred from homology"/>
<dbReference type="InterPro" id="IPR003416">
    <property type="entry name" value="MgtC/SapB/SrpB/YhiD_fam"/>
</dbReference>
<dbReference type="GO" id="GO:0005886">
    <property type="term" value="C:plasma membrane"/>
    <property type="evidence" value="ECO:0007669"/>
    <property type="project" value="UniProtKB-SubCell"/>
</dbReference>
<comment type="subcellular location">
    <subcellularLocation>
        <location evidence="7">Cell inner membrane</location>
        <topology evidence="7">Multi-pass membrane protein</topology>
    </subcellularLocation>
    <subcellularLocation>
        <location evidence="1">Cell membrane</location>
        <topology evidence="1">Multi-pass membrane protein</topology>
    </subcellularLocation>
</comment>
<evidence type="ECO:0000256" key="3">
    <source>
        <dbReference type="ARBA" id="ARBA00022475"/>
    </source>
</evidence>
<dbReference type="AlphaFoldDB" id="A0AAQ1JYK8"/>
<dbReference type="Proteomes" id="UP000183529">
    <property type="component" value="Unassembled WGS sequence"/>
</dbReference>
<dbReference type="PANTHER" id="PTHR33778">
    <property type="entry name" value="PROTEIN MGTC"/>
    <property type="match status" value="1"/>
</dbReference>
<keyword evidence="3" id="KW-1003">Cell membrane</keyword>
<feature type="transmembrane region" description="Helical" evidence="7">
    <location>
        <begin position="42"/>
        <end position="64"/>
    </location>
</feature>
<evidence type="ECO:0000256" key="2">
    <source>
        <dbReference type="ARBA" id="ARBA00009298"/>
    </source>
</evidence>
<dbReference type="PRINTS" id="PR01837">
    <property type="entry name" value="MGTCSAPBPROT"/>
</dbReference>
<gene>
    <name evidence="9" type="ORF">SAMN05216550_1386</name>
</gene>
<protein>
    <recommendedName>
        <fullName evidence="7">Protein MgtC</fullName>
    </recommendedName>
</protein>
<organism evidence="9 10">
    <name type="scientific">Paraburkholderia tropica</name>
    <dbReference type="NCBI Taxonomy" id="92647"/>
    <lineage>
        <taxon>Bacteria</taxon>
        <taxon>Pseudomonadati</taxon>
        <taxon>Pseudomonadota</taxon>
        <taxon>Betaproteobacteria</taxon>
        <taxon>Burkholderiales</taxon>
        <taxon>Burkholderiaceae</taxon>
        <taxon>Paraburkholderia</taxon>
    </lineage>
</organism>
<name>A0AAQ1JYK8_9BURK</name>
<evidence type="ECO:0000256" key="5">
    <source>
        <dbReference type="ARBA" id="ARBA00022989"/>
    </source>
</evidence>
<feature type="transmembrane region" description="Helical" evidence="7">
    <location>
        <begin position="125"/>
        <end position="146"/>
    </location>
</feature>
<evidence type="ECO:0000256" key="4">
    <source>
        <dbReference type="ARBA" id="ARBA00022692"/>
    </source>
</evidence>
<dbReference type="RefSeq" id="WP_074987722.1">
    <property type="nucleotide sequence ID" value="NZ_CADFGN010000026.1"/>
</dbReference>
<evidence type="ECO:0000259" key="8">
    <source>
        <dbReference type="Pfam" id="PF02308"/>
    </source>
</evidence>
<keyword evidence="6 7" id="KW-0472">Membrane</keyword>
<keyword evidence="4 7" id="KW-0812">Transmembrane</keyword>
<evidence type="ECO:0000313" key="10">
    <source>
        <dbReference type="Proteomes" id="UP000183529"/>
    </source>
</evidence>
<reference evidence="9 10" key="1">
    <citation type="submission" date="2016-10" db="EMBL/GenBank/DDBJ databases">
        <authorList>
            <person name="Varghese N."/>
            <person name="Submissions S."/>
        </authorList>
    </citation>
    <scope>NUCLEOTIDE SEQUENCE [LARGE SCALE GENOMIC DNA]</scope>
    <source>
        <strain evidence="9 10">LMG 22274</strain>
    </source>
</reference>
<evidence type="ECO:0000313" key="9">
    <source>
        <dbReference type="EMBL" id="SEK15385.1"/>
    </source>
</evidence>
<sequence>MNAMPLTVSWLDFAGRLALAMVAGTLIGLNRGESGNAAGLRTTLLVCMAACLAMVQVNLLLLQQGKPHDSFVVLDLMRLPLGILSGVGFIGAGSILRKDGLVQGVTTAATMWYVTVIGLCAGGGQYLLAIAGIVLGLVVLQALQLLEHRLPRGRRAHVALGHDAGEDARHLLDEALRDCTNRHCRVRTLGVSHRLAESIPHGQLEASFEVRWQAPPGDDSVERALSALVVRLHDEASWSIEK</sequence>
<feature type="transmembrane region" description="Helical" evidence="7">
    <location>
        <begin position="13"/>
        <end position="30"/>
    </location>
</feature>
<keyword evidence="7" id="KW-0997">Cell inner membrane</keyword>
<feature type="domain" description="MgtC/SapB/SrpB/YhiD N-terminal" evidence="8">
    <location>
        <begin position="17"/>
        <end position="148"/>
    </location>
</feature>
<dbReference type="EMBL" id="FNZM01000038">
    <property type="protein sequence ID" value="SEK15385.1"/>
    <property type="molecule type" value="Genomic_DNA"/>
</dbReference>
<dbReference type="Pfam" id="PF02308">
    <property type="entry name" value="MgtC"/>
    <property type="match status" value="1"/>
</dbReference>
<evidence type="ECO:0000256" key="6">
    <source>
        <dbReference type="ARBA" id="ARBA00023136"/>
    </source>
</evidence>
<evidence type="ECO:0000256" key="1">
    <source>
        <dbReference type="ARBA" id="ARBA00004651"/>
    </source>
</evidence>
<evidence type="ECO:0000256" key="7">
    <source>
        <dbReference type="RuleBase" id="RU365041"/>
    </source>
</evidence>